<dbReference type="Pfam" id="PF08592">
    <property type="entry name" value="Anthrone_oxy"/>
    <property type="match status" value="1"/>
</dbReference>
<feature type="transmembrane region" description="Helical" evidence="1">
    <location>
        <begin position="84"/>
        <end position="105"/>
    </location>
</feature>
<sequence>MRVLQTVVLLTATISTGAIAGLFYAYACSVMPGLARSSDHTFVETMQNINRAILNPVFLVPFVGSIPLVGLAVVLAWGMPGSPALPWIIAALLVYVVAFLMTMVVNVPLNNALDVAGDPDGISDLAAVRARFEDSWVRWNNLRTIAHTVAFGLLAWALVAHGALSSVEA</sequence>
<dbReference type="RefSeq" id="WP_142107016.1">
    <property type="nucleotide sequence ID" value="NZ_VFPH01000003.1"/>
</dbReference>
<feature type="transmembrane region" description="Helical" evidence="1">
    <location>
        <begin position="53"/>
        <end position="77"/>
    </location>
</feature>
<accession>A0A543FPE6</accession>
<reference evidence="2 3" key="1">
    <citation type="submission" date="2019-06" db="EMBL/GenBank/DDBJ databases">
        <title>Sequencing the genomes of 1000 actinobacteria strains.</title>
        <authorList>
            <person name="Klenk H.-P."/>
        </authorList>
    </citation>
    <scope>NUCLEOTIDE SEQUENCE [LARGE SCALE GENOMIC DNA]</scope>
    <source>
        <strain evidence="2 3">DSM 45511</strain>
    </source>
</reference>
<organism evidence="2 3">
    <name type="scientific">Pseudonocardia cypriaca</name>
    <dbReference type="NCBI Taxonomy" id="882449"/>
    <lineage>
        <taxon>Bacteria</taxon>
        <taxon>Bacillati</taxon>
        <taxon>Actinomycetota</taxon>
        <taxon>Actinomycetes</taxon>
        <taxon>Pseudonocardiales</taxon>
        <taxon>Pseudonocardiaceae</taxon>
        <taxon>Pseudonocardia</taxon>
    </lineage>
</organism>
<keyword evidence="3" id="KW-1185">Reference proteome</keyword>
<dbReference type="Proteomes" id="UP000319818">
    <property type="component" value="Unassembled WGS sequence"/>
</dbReference>
<keyword evidence="1" id="KW-0472">Membrane</keyword>
<keyword evidence="1" id="KW-1133">Transmembrane helix</keyword>
<dbReference type="OrthoDB" id="428263at2"/>
<comment type="caution">
    <text evidence="2">The sequence shown here is derived from an EMBL/GenBank/DDBJ whole genome shotgun (WGS) entry which is preliminary data.</text>
</comment>
<keyword evidence="1" id="KW-0812">Transmembrane</keyword>
<name>A0A543FPE6_9PSEU</name>
<dbReference type="InterPro" id="IPR013901">
    <property type="entry name" value="Anthrone_oxy"/>
</dbReference>
<gene>
    <name evidence="2" type="ORF">FB388_7147</name>
</gene>
<protein>
    <submittedName>
        <fullName evidence="2">Putative membrane protein</fullName>
    </submittedName>
</protein>
<proteinExistence type="predicted"/>
<evidence type="ECO:0000313" key="3">
    <source>
        <dbReference type="Proteomes" id="UP000319818"/>
    </source>
</evidence>
<evidence type="ECO:0000256" key="1">
    <source>
        <dbReference type="SAM" id="Phobius"/>
    </source>
</evidence>
<feature type="transmembrane region" description="Helical" evidence="1">
    <location>
        <begin position="145"/>
        <end position="164"/>
    </location>
</feature>
<dbReference type="EMBL" id="VFPH01000003">
    <property type="protein sequence ID" value="TQM35707.1"/>
    <property type="molecule type" value="Genomic_DNA"/>
</dbReference>
<dbReference type="AlphaFoldDB" id="A0A543FPE6"/>
<evidence type="ECO:0000313" key="2">
    <source>
        <dbReference type="EMBL" id="TQM35707.1"/>
    </source>
</evidence>